<sequence>MHTALILGPTDMSYQPRHIPSRSREIAPWPTGTFEPLLSVIVPVKNEEAAIDLFVERVSAILDEVAGRRLGNLIRRRRQQ</sequence>
<keyword evidence="2" id="KW-1185">Reference proteome</keyword>
<organism evidence="1 2">
    <name type="scientific">Sphingomonas limnosediminicola</name>
    <dbReference type="NCBI Taxonomy" id="940133"/>
    <lineage>
        <taxon>Bacteria</taxon>
        <taxon>Pseudomonadati</taxon>
        <taxon>Pseudomonadota</taxon>
        <taxon>Alphaproteobacteria</taxon>
        <taxon>Sphingomonadales</taxon>
        <taxon>Sphingomonadaceae</taxon>
        <taxon>Sphingomonas</taxon>
    </lineage>
</organism>
<accession>A0ABP7KRC4</accession>
<reference evidence="2" key="1">
    <citation type="journal article" date="2019" name="Int. J. Syst. Evol. Microbiol.">
        <title>The Global Catalogue of Microorganisms (GCM) 10K type strain sequencing project: providing services to taxonomists for standard genome sequencing and annotation.</title>
        <authorList>
            <consortium name="The Broad Institute Genomics Platform"/>
            <consortium name="The Broad Institute Genome Sequencing Center for Infectious Disease"/>
            <person name="Wu L."/>
            <person name="Ma J."/>
        </authorList>
    </citation>
    <scope>NUCLEOTIDE SEQUENCE [LARGE SCALE GENOMIC DNA]</scope>
    <source>
        <strain evidence="2">JCM 17543</strain>
    </source>
</reference>
<dbReference type="Proteomes" id="UP001500827">
    <property type="component" value="Unassembled WGS sequence"/>
</dbReference>
<protein>
    <recommendedName>
        <fullName evidence="3">Glycosyltransferase</fullName>
    </recommendedName>
</protein>
<dbReference type="EMBL" id="BAABBM010000001">
    <property type="protein sequence ID" value="GAA3885114.1"/>
    <property type="molecule type" value="Genomic_DNA"/>
</dbReference>
<proteinExistence type="predicted"/>
<name>A0ABP7KRC4_9SPHN</name>
<evidence type="ECO:0008006" key="3">
    <source>
        <dbReference type="Google" id="ProtNLM"/>
    </source>
</evidence>
<evidence type="ECO:0000313" key="2">
    <source>
        <dbReference type="Proteomes" id="UP001500827"/>
    </source>
</evidence>
<gene>
    <name evidence="1" type="ORF">GCM10022276_00040</name>
</gene>
<evidence type="ECO:0000313" key="1">
    <source>
        <dbReference type="EMBL" id="GAA3885114.1"/>
    </source>
</evidence>
<comment type="caution">
    <text evidence="1">The sequence shown here is derived from an EMBL/GenBank/DDBJ whole genome shotgun (WGS) entry which is preliminary data.</text>
</comment>